<keyword evidence="2" id="KW-0378">Hydrolase</keyword>
<dbReference type="GO" id="GO:0016787">
    <property type="term" value="F:hydrolase activity"/>
    <property type="evidence" value="ECO:0007669"/>
    <property type="project" value="UniProtKB-KW"/>
</dbReference>
<protein>
    <submittedName>
        <fullName evidence="2">Alpha/beta hydrolase</fullName>
    </submittedName>
</protein>
<gene>
    <name evidence="2" type="ORF">AAEO50_10370</name>
</gene>
<dbReference type="EMBL" id="JBBYAF010000017">
    <property type="protein sequence ID" value="MEL3972686.1"/>
    <property type="molecule type" value="Genomic_DNA"/>
</dbReference>
<dbReference type="Proteomes" id="UP001389717">
    <property type="component" value="Unassembled WGS sequence"/>
</dbReference>
<evidence type="ECO:0000313" key="2">
    <source>
        <dbReference type="EMBL" id="MEL3972686.1"/>
    </source>
</evidence>
<dbReference type="SUPFAM" id="SSF53474">
    <property type="entry name" value="alpha/beta-Hydrolases"/>
    <property type="match status" value="1"/>
</dbReference>
<dbReference type="PANTHER" id="PTHR43798">
    <property type="entry name" value="MONOACYLGLYCEROL LIPASE"/>
    <property type="match status" value="1"/>
</dbReference>
<organism evidence="2 3">
    <name type="scientific">Rossellomorea oryzaecorticis</name>
    <dbReference type="NCBI Taxonomy" id="1396505"/>
    <lineage>
        <taxon>Bacteria</taxon>
        <taxon>Bacillati</taxon>
        <taxon>Bacillota</taxon>
        <taxon>Bacilli</taxon>
        <taxon>Bacillales</taxon>
        <taxon>Bacillaceae</taxon>
        <taxon>Rossellomorea</taxon>
    </lineage>
</organism>
<evidence type="ECO:0000259" key="1">
    <source>
        <dbReference type="Pfam" id="PF00561"/>
    </source>
</evidence>
<evidence type="ECO:0000313" key="3">
    <source>
        <dbReference type="Proteomes" id="UP001389717"/>
    </source>
</evidence>
<dbReference type="PRINTS" id="PR00111">
    <property type="entry name" value="ABHYDROLASE"/>
</dbReference>
<dbReference type="InterPro" id="IPR029058">
    <property type="entry name" value="AB_hydrolase_fold"/>
</dbReference>
<accession>A0ABU9K9B4</accession>
<comment type="caution">
    <text evidence="2">The sequence shown here is derived from an EMBL/GenBank/DDBJ whole genome shotgun (WGS) entry which is preliminary data.</text>
</comment>
<proteinExistence type="predicted"/>
<dbReference type="PRINTS" id="PR00412">
    <property type="entry name" value="EPOXHYDRLASE"/>
</dbReference>
<dbReference type="InterPro" id="IPR000639">
    <property type="entry name" value="Epox_hydrolase-like"/>
</dbReference>
<keyword evidence="3" id="KW-1185">Reference proteome</keyword>
<feature type="domain" description="AB hydrolase-1" evidence="1">
    <location>
        <begin position="22"/>
        <end position="247"/>
    </location>
</feature>
<dbReference type="RefSeq" id="WP_341983208.1">
    <property type="nucleotide sequence ID" value="NZ_JBBYAF010000017.1"/>
</dbReference>
<name>A0ABU9K9B4_9BACI</name>
<dbReference type="Gene3D" id="3.40.50.1820">
    <property type="entry name" value="alpha/beta hydrolase"/>
    <property type="match status" value="1"/>
</dbReference>
<sequence length="261" mass="29291">MEKQHVGEFDLAFQDRGEGEETVILLHGFCGSSAYWQEVVPLLDSSRVITIDLRGHGESGISDSAFSIEDLAKDIHYFMDQKQLENVYLFGHSLGGYVTLAVADLYGEKLKGYGLIHSTALPDSEEAKENRLKSIELIKGSGLNTFVDELAPKLFNPAKKQELTDEIRLTKNIGYETSPVGAIETLKAMRNRIDRSDIVKNSRIPVLLVAGEHDQIIPKEKVFQEESSHTHTKVLTDSGHMGLFEEPEQLAYTLKEFINRR</sequence>
<dbReference type="PANTHER" id="PTHR43798:SF33">
    <property type="entry name" value="HYDROLASE, PUTATIVE (AFU_ORTHOLOGUE AFUA_2G14860)-RELATED"/>
    <property type="match status" value="1"/>
</dbReference>
<dbReference type="InterPro" id="IPR050266">
    <property type="entry name" value="AB_hydrolase_sf"/>
</dbReference>
<reference evidence="2 3" key="1">
    <citation type="submission" date="2024-04" db="EMBL/GenBank/DDBJ databases">
        <title>Bacillus oryzaecorticis sp. nov., a moderately halophilic bacterium isolated from rice husks.</title>
        <authorList>
            <person name="Zhu H.-S."/>
        </authorList>
    </citation>
    <scope>NUCLEOTIDE SEQUENCE [LARGE SCALE GENOMIC DNA]</scope>
    <source>
        <strain evidence="2 3">ZC255</strain>
    </source>
</reference>
<dbReference type="InterPro" id="IPR000073">
    <property type="entry name" value="AB_hydrolase_1"/>
</dbReference>
<dbReference type="Pfam" id="PF00561">
    <property type="entry name" value="Abhydrolase_1"/>
    <property type="match status" value="1"/>
</dbReference>